<evidence type="ECO:0000256" key="1">
    <source>
        <dbReference type="ARBA" id="ARBA00022450"/>
    </source>
</evidence>
<dbReference type="GO" id="GO:0005737">
    <property type="term" value="C:cytoplasm"/>
    <property type="evidence" value="ECO:0007669"/>
    <property type="project" value="TreeGrafter"/>
</dbReference>
<reference evidence="4 5" key="1">
    <citation type="journal article" date="2013" name="ISME J.">
        <title>Comparative genomics of pathogenic lineages of Vibrio nigripulchritudo identifies virulence-associated traits.</title>
        <authorList>
            <person name="Goudenege D."/>
            <person name="Labreuche Y."/>
            <person name="Krin E."/>
            <person name="Ansquer D."/>
            <person name="Mangenot S."/>
            <person name="Calteau A."/>
            <person name="Medigue C."/>
            <person name="Mazel D."/>
            <person name="Polz M.F."/>
            <person name="Le Roux F."/>
        </authorList>
    </citation>
    <scope>NUCLEOTIDE SEQUENCE [LARGE SCALE GENOMIC DNA]</scope>
    <source>
        <strain evidence="5">SnF1</strain>
    </source>
</reference>
<dbReference type="InterPro" id="IPR009081">
    <property type="entry name" value="PP-bd_ACP"/>
</dbReference>
<dbReference type="InterPro" id="IPR036736">
    <property type="entry name" value="ACP-like_sf"/>
</dbReference>
<proteinExistence type="predicted"/>
<dbReference type="STRING" id="28173.VIBNI_B0265"/>
<gene>
    <name evidence="4" type="primary">bpsA</name>
    <name evidence="4" type="ORF">VIBNI_B0265</name>
</gene>
<dbReference type="InterPro" id="IPR010071">
    <property type="entry name" value="AA_adenyl_dom"/>
</dbReference>
<dbReference type="GO" id="GO:0043041">
    <property type="term" value="P:amino acid activation for nonribosomal peptide biosynthetic process"/>
    <property type="evidence" value="ECO:0007669"/>
    <property type="project" value="TreeGrafter"/>
</dbReference>
<name>U4KG65_9VIBR</name>
<dbReference type="Gene3D" id="3.40.109.10">
    <property type="entry name" value="NADH Oxidase"/>
    <property type="match status" value="1"/>
</dbReference>
<keyword evidence="5" id="KW-1185">Reference proteome</keyword>
<dbReference type="KEGG" id="vni:VIBNI_B0265"/>
<organism evidence="4 5">
    <name type="scientific">Vibrio nigripulchritudo</name>
    <dbReference type="NCBI Taxonomy" id="28173"/>
    <lineage>
        <taxon>Bacteria</taxon>
        <taxon>Pseudomonadati</taxon>
        <taxon>Pseudomonadota</taxon>
        <taxon>Gammaproteobacteria</taxon>
        <taxon>Vibrionales</taxon>
        <taxon>Vibrionaceae</taxon>
        <taxon>Vibrio</taxon>
    </lineage>
</organism>
<dbReference type="Proteomes" id="UP000016895">
    <property type="component" value="Chromosome 2"/>
</dbReference>
<dbReference type="PROSITE" id="PS00012">
    <property type="entry name" value="PHOSPHOPANTETHEINE"/>
    <property type="match status" value="1"/>
</dbReference>
<dbReference type="SUPFAM" id="SSF53474">
    <property type="entry name" value="alpha/beta-Hydrolases"/>
    <property type="match status" value="1"/>
</dbReference>
<dbReference type="OrthoDB" id="9757559at2"/>
<dbReference type="PROSITE" id="PS50075">
    <property type="entry name" value="CARRIER"/>
    <property type="match status" value="1"/>
</dbReference>
<dbReference type="PATRIC" id="fig|1260221.3.peg.3948"/>
<evidence type="ECO:0000256" key="2">
    <source>
        <dbReference type="ARBA" id="ARBA00022553"/>
    </source>
</evidence>
<dbReference type="SUPFAM" id="SSF56801">
    <property type="entry name" value="Acetyl-CoA synthetase-like"/>
    <property type="match status" value="1"/>
</dbReference>
<dbReference type="GO" id="GO:0044550">
    <property type="term" value="P:secondary metabolite biosynthetic process"/>
    <property type="evidence" value="ECO:0007669"/>
    <property type="project" value="TreeGrafter"/>
</dbReference>
<dbReference type="InterPro" id="IPR020845">
    <property type="entry name" value="AMP-binding_CS"/>
</dbReference>
<dbReference type="InterPro" id="IPR042099">
    <property type="entry name" value="ANL_N_sf"/>
</dbReference>
<dbReference type="InterPro" id="IPR020806">
    <property type="entry name" value="PKS_PP-bd"/>
</dbReference>
<feature type="domain" description="Carrier" evidence="3">
    <location>
        <begin position="947"/>
        <end position="1022"/>
    </location>
</feature>
<accession>U4KG65</accession>
<dbReference type="EMBL" id="FO203527">
    <property type="protein sequence ID" value="CCO60088.1"/>
    <property type="molecule type" value="Genomic_DNA"/>
</dbReference>
<dbReference type="SUPFAM" id="SSF47336">
    <property type="entry name" value="ACP-like"/>
    <property type="match status" value="1"/>
</dbReference>
<dbReference type="GO" id="GO:0031177">
    <property type="term" value="F:phosphopantetheine binding"/>
    <property type="evidence" value="ECO:0007669"/>
    <property type="project" value="InterPro"/>
</dbReference>
<dbReference type="PANTHER" id="PTHR45527">
    <property type="entry name" value="NONRIBOSOMAL PEPTIDE SYNTHETASE"/>
    <property type="match status" value="1"/>
</dbReference>
<dbReference type="NCBIfam" id="TIGR01733">
    <property type="entry name" value="AA-adenyl-dom"/>
    <property type="match status" value="1"/>
</dbReference>
<dbReference type="eggNOG" id="COG3319">
    <property type="taxonomic scope" value="Bacteria"/>
</dbReference>
<dbReference type="PANTHER" id="PTHR45527:SF1">
    <property type="entry name" value="FATTY ACID SYNTHASE"/>
    <property type="match status" value="1"/>
</dbReference>
<dbReference type="InterPro" id="IPR045851">
    <property type="entry name" value="AMP-bd_C_sf"/>
</dbReference>
<dbReference type="RefSeq" id="WP_022560737.1">
    <property type="nucleotide sequence ID" value="NC_022543.1"/>
</dbReference>
<dbReference type="Pfam" id="PF00975">
    <property type="entry name" value="Thioesterase"/>
    <property type="match status" value="1"/>
</dbReference>
<sequence length="1300" mass="145225">MNTAIPKSVPNTNLIEDDNLTSSDPCLLSMLESHALTHPEDIAVQDLTASHTYGEFFHQVVKNANGLSSAIDDQVSCIGLYFSPSADMVLGAWSILASNRAYLPLALDYPTERLRYMVEDSGIQVVLTSEHLKEQLTSIVTEGIKIVTLEELNNLPTSSKTNGNTDVSSERLAYVIYTSGSSGKPKGVMVTYQNISNQIAFMKSQFGFDRSDRIIQKTPSSFDAAQWEILAPAYGSRLVVGPEGCYKDPDAMLETIIDEEITVLQCVPTLLQALVDHPLFSDCESLNQVFSGGEILTRNLAKQFFKKMPDASLTNLYGPTECTVNASTFTLSQSSINTYPDAISIGKPVANTMYHVLREDGEPALVNEIGELHISGIQVSNGYHNRPELTAEKFIKNPKAFLPGHEILYKTGDLVKQDNDGNTHFIGRADSQIKLRGYRVELDEIRLAIENHNWVKTAAVVVKDDARTGHQNLIACVELDETQAALMDQGNHDSHHQSKSNKFQVKAQLSNSGSLSLEGRKPEHIINLSGKTASKEQRARAFGRKTYRFFESDSRITKDTLLSLLEHQPPAPCSMGNQSRISLENFGVLLRNFGQFLSEERLLPKHAYASPGALYATQMYFELSGMEGLQPGVYYYHPVEHCLIHIRALPEDCAHCFNIHFIGKRSAIEHVYKNNVLEVLEMETGHMLGLFDELLPEHAHSVSENIAVSRDTLPEWYEGERSVYYLGSYRIENRTPSTASDAVQILVQAHENKVEGLPAGLYRYRDGDLDFMTNRVIEKSDVIAINQKVYERSSFGISMVCNSEDKDSHYVHLGRALHRFQSNHQLLGMMSSGYSSKSGNDLPSALKIRSIVSEFNLPVESFYFCIGGAVSQEQYQSEGMYEDSVHMKGPAEMLKEELEQQLPNYMIPNKVLVLNNLPQTVNGKVDLAALNQLDALKSLDINREMVPLCTEAEKKIGDIWCRVMKWESVSAQDNFFESGGNSLTAVALVNRINGSFAIKMPLQVLFEKPTIADLAKWVEENGNKQHENARFIRLSKGSKDPVFCWPGLGGYPLSLRSLADGLFTDQSLIGIQALGINQGEVPLASVKEMAAEDIKQIKALQPNGPYTLWGYSFGARVAFETAAQLEAMGDEVKALYLLAPGAPVTQMEREKAYSHEARFDNPVFLAILFSVFAHRIEGKLLDRCLQLCRTEDDFVSFICQRFTELEENLVKRIIRVVAMTYGFSYQFDELANRKLNTPITILKAQGDHYSFLENSPPFSQHPPKIIELNVDHYQVLKEAGIQELKQLLQNEHDLEESLTA</sequence>
<dbReference type="Pfam" id="PF00550">
    <property type="entry name" value="PP-binding"/>
    <property type="match status" value="1"/>
</dbReference>
<dbReference type="InterPro" id="IPR000873">
    <property type="entry name" value="AMP-dep_synth/lig_dom"/>
</dbReference>
<dbReference type="Gene3D" id="3.40.50.1820">
    <property type="entry name" value="alpha/beta hydrolase"/>
    <property type="match status" value="1"/>
</dbReference>
<dbReference type="Gene3D" id="3.30.300.30">
    <property type="match status" value="2"/>
</dbReference>
<dbReference type="CDD" id="cd05930">
    <property type="entry name" value="A_NRPS"/>
    <property type="match status" value="1"/>
</dbReference>
<protein>
    <submittedName>
        <fullName evidence="4">Blue-pigment (Indigoidine) synthetase</fullName>
    </submittedName>
</protein>
<evidence type="ECO:0000313" key="5">
    <source>
        <dbReference type="Proteomes" id="UP000016895"/>
    </source>
</evidence>
<dbReference type="PROSITE" id="PS00455">
    <property type="entry name" value="AMP_BINDING"/>
    <property type="match status" value="1"/>
</dbReference>
<evidence type="ECO:0000313" key="4">
    <source>
        <dbReference type="EMBL" id="CCO60088.1"/>
    </source>
</evidence>
<dbReference type="Gene3D" id="1.10.1200.10">
    <property type="entry name" value="ACP-like"/>
    <property type="match status" value="1"/>
</dbReference>
<dbReference type="Pfam" id="PF00501">
    <property type="entry name" value="AMP-binding"/>
    <property type="match status" value="1"/>
</dbReference>
<evidence type="ECO:0000259" key="3">
    <source>
        <dbReference type="PROSITE" id="PS50075"/>
    </source>
</evidence>
<dbReference type="GO" id="GO:0016491">
    <property type="term" value="F:oxidoreductase activity"/>
    <property type="evidence" value="ECO:0007669"/>
    <property type="project" value="InterPro"/>
</dbReference>
<keyword evidence="1" id="KW-0596">Phosphopantetheine</keyword>
<dbReference type="eggNOG" id="COG1020">
    <property type="taxonomic scope" value="Bacteria"/>
</dbReference>
<dbReference type="SMART" id="SM00823">
    <property type="entry name" value="PKS_PP"/>
    <property type="match status" value="1"/>
</dbReference>
<dbReference type="InterPro" id="IPR006162">
    <property type="entry name" value="Ppantetheine_attach_site"/>
</dbReference>
<keyword evidence="2" id="KW-0597">Phosphoprotein</keyword>
<dbReference type="Gene3D" id="3.40.50.12780">
    <property type="entry name" value="N-terminal domain of ligase-like"/>
    <property type="match status" value="1"/>
</dbReference>
<dbReference type="InterPro" id="IPR001031">
    <property type="entry name" value="Thioesterase"/>
</dbReference>
<dbReference type="InterPro" id="IPR029058">
    <property type="entry name" value="AB_hydrolase_fold"/>
</dbReference>
<dbReference type="InterPro" id="IPR000415">
    <property type="entry name" value="Nitroreductase-like"/>
</dbReference>